<evidence type="ECO:0000313" key="3">
    <source>
        <dbReference type="EnsemblMetazoa" id="BGLB011363-PB"/>
    </source>
</evidence>
<dbReference type="STRING" id="6526.A0A2C9K110"/>
<dbReference type="VEuPathDB" id="VectorBase:BGLB011363"/>
<protein>
    <submittedName>
        <fullName evidence="3">Uncharacterized protein</fullName>
    </submittedName>
</protein>
<dbReference type="OrthoDB" id="10056816at2759"/>
<sequence length="255" mass="28537">MSKNSSAKHSFTLWLSRILVVILTVLILFVLFNSYLSTLPVCRISGPKHWTADGFRNFAIRTTWNGNCVKHEPVKISLSPSADGGMIIKILAPFFNSPGRPNGPAGQPFPGLWDYEVVEAFFLNDKNQYLEVELGPWGQHLLLILNGERHAVKDKLPLTTYTATIDGDRWTGEAILPRGYFPPAVTKFNAYAIHGEGDNRVYESLYPATGSETKPDFHNLHYFQPIDISALLNNYNPSDVSDLWKPYVNPDSVVG</sequence>
<dbReference type="EnsemblMetazoa" id="BGLB011363-RB">
    <property type="protein sequence ID" value="BGLB011363-PB"/>
    <property type="gene ID" value="BGLB011363"/>
</dbReference>
<feature type="transmembrane region" description="Helical" evidence="2">
    <location>
        <begin position="12"/>
        <end position="36"/>
    </location>
</feature>
<dbReference type="KEGG" id="bgt:106076640"/>
<dbReference type="PANTHER" id="PTHR31475:SF5">
    <property type="entry name" value="UPF0462 PROTEIN C4ORF33 HOMOLOG"/>
    <property type="match status" value="1"/>
</dbReference>
<dbReference type="Proteomes" id="UP000076420">
    <property type="component" value="Unassembled WGS sequence"/>
</dbReference>
<comment type="similarity">
    <text evidence="1">Belongs to the UPF0462 family.</text>
</comment>
<dbReference type="RefSeq" id="XP_013092917.2">
    <property type="nucleotide sequence ID" value="XM_013237463.2"/>
</dbReference>
<keyword evidence="2" id="KW-1133">Transmembrane helix</keyword>
<dbReference type="EnsemblMetazoa" id="BGLB011363-RC">
    <property type="protein sequence ID" value="BGLB011363-PC"/>
    <property type="gene ID" value="BGLB011363"/>
</dbReference>
<dbReference type="RefSeq" id="XP_013092916.2">
    <property type="nucleotide sequence ID" value="XM_013237462.2"/>
</dbReference>
<dbReference type="Gene3D" id="2.60.40.1190">
    <property type="match status" value="1"/>
</dbReference>
<evidence type="ECO:0000256" key="1">
    <source>
        <dbReference type="ARBA" id="ARBA00038085"/>
    </source>
</evidence>
<dbReference type="PANTHER" id="PTHR31475">
    <property type="entry name" value="UPF0462 PROTEIN"/>
    <property type="match status" value="1"/>
</dbReference>
<proteinExistence type="inferred from homology"/>
<evidence type="ECO:0000313" key="4">
    <source>
        <dbReference type="Proteomes" id="UP000076420"/>
    </source>
</evidence>
<name>A0A2C9K110_BIOGL</name>
<accession>A0A2C9K110</accession>
<keyword evidence="2" id="KW-0812">Transmembrane</keyword>
<dbReference type="VEuPathDB" id="VectorBase:BGLAX_042353"/>
<evidence type="ECO:0000256" key="2">
    <source>
        <dbReference type="SAM" id="Phobius"/>
    </source>
</evidence>
<reference evidence="3" key="1">
    <citation type="submission" date="2020-05" db="UniProtKB">
        <authorList>
            <consortium name="EnsemblMetazoa"/>
        </authorList>
    </citation>
    <scope>IDENTIFICATION</scope>
    <source>
        <strain evidence="3">BB02</strain>
    </source>
</reference>
<keyword evidence="2" id="KW-0472">Membrane</keyword>
<dbReference type="AlphaFoldDB" id="A0A2C9K110"/>
<gene>
    <name evidence="3" type="primary">106076640</name>
</gene>
<organism evidence="3 4">
    <name type="scientific">Biomphalaria glabrata</name>
    <name type="common">Bloodfluke planorb</name>
    <name type="synonym">Freshwater snail</name>
    <dbReference type="NCBI Taxonomy" id="6526"/>
    <lineage>
        <taxon>Eukaryota</taxon>
        <taxon>Metazoa</taxon>
        <taxon>Spiralia</taxon>
        <taxon>Lophotrochozoa</taxon>
        <taxon>Mollusca</taxon>
        <taxon>Gastropoda</taxon>
        <taxon>Heterobranchia</taxon>
        <taxon>Euthyneura</taxon>
        <taxon>Panpulmonata</taxon>
        <taxon>Hygrophila</taxon>
        <taxon>Lymnaeoidea</taxon>
        <taxon>Planorbidae</taxon>
        <taxon>Biomphalaria</taxon>
    </lineage>
</organism>